<feature type="compositionally biased region" description="Basic and acidic residues" evidence="1">
    <location>
        <begin position="10"/>
        <end position="29"/>
    </location>
</feature>
<dbReference type="RefSeq" id="XP_029221761.1">
    <property type="nucleotide sequence ID" value="XM_029358849.1"/>
</dbReference>
<feature type="compositionally biased region" description="Basic and acidic residues" evidence="1">
    <location>
        <begin position="977"/>
        <end position="995"/>
    </location>
</feature>
<dbReference type="InterPro" id="IPR003903">
    <property type="entry name" value="UIM_dom"/>
</dbReference>
<reference evidence="2 3" key="1">
    <citation type="submission" date="2017-09" db="EMBL/GenBank/DDBJ databases">
        <title>Genome sequencing of Besnoitia besnoiti strain Bb-Ger1.</title>
        <authorList>
            <person name="Schares G."/>
            <person name="Venepally P."/>
            <person name="Lorenzi H.A."/>
        </authorList>
    </citation>
    <scope>NUCLEOTIDE SEQUENCE [LARGE SCALE GENOMIC DNA]</scope>
    <source>
        <strain evidence="2 3">Bb-Ger1</strain>
    </source>
</reference>
<feature type="compositionally biased region" description="Basic and acidic residues" evidence="1">
    <location>
        <begin position="708"/>
        <end position="717"/>
    </location>
</feature>
<feature type="region of interest" description="Disordered" evidence="1">
    <location>
        <begin position="374"/>
        <end position="757"/>
    </location>
</feature>
<feature type="compositionally biased region" description="Low complexity" evidence="1">
    <location>
        <begin position="913"/>
        <end position="924"/>
    </location>
</feature>
<name>A0A2A9MPK8_BESBE</name>
<keyword evidence="3" id="KW-1185">Reference proteome</keyword>
<dbReference type="PROSITE" id="PS50330">
    <property type="entry name" value="UIM"/>
    <property type="match status" value="1"/>
</dbReference>
<feature type="region of interest" description="Disordered" evidence="1">
    <location>
        <begin position="801"/>
        <end position="930"/>
    </location>
</feature>
<dbReference type="GeneID" id="40305157"/>
<feature type="compositionally biased region" description="Basic and acidic residues" evidence="1">
    <location>
        <begin position="899"/>
        <end position="911"/>
    </location>
</feature>
<feature type="compositionally biased region" description="Low complexity" evidence="1">
    <location>
        <begin position="64"/>
        <end position="75"/>
    </location>
</feature>
<feature type="compositionally biased region" description="Basic and acidic residues" evidence="1">
    <location>
        <begin position="265"/>
        <end position="279"/>
    </location>
</feature>
<feature type="compositionally biased region" description="Polar residues" evidence="1">
    <location>
        <begin position="689"/>
        <end position="705"/>
    </location>
</feature>
<feature type="region of interest" description="Disordered" evidence="1">
    <location>
        <begin position="1"/>
        <end position="309"/>
    </location>
</feature>
<feature type="compositionally biased region" description="Basic and acidic residues" evidence="1">
    <location>
        <begin position="530"/>
        <end position="540"/>
    </location>
</feature>
<protein>
    <submittedName>
        <fullName evidence="2">Ubiquitin interaction motif domain-containing protein</fullName>
    </submittedName>
</protein>
<feature type="compositionally biased region" description="Low complexity" evidence="1">
    <location>
        <begin position="643"/>
        <end position="668"/>
    </location>
</feature>
<dbReference type="SMART" id="SM00726">
    <property type="entry name" value="UIM"/>
    <property type="match status" value="2"/>
</dbReference>
<dbReference type="AlphaFoldDB" id="A0A2A9MPK8"/>
<feature type="compositionally biased region" description="Basic and acidic residues" evidence="1">
    <location>
        <begin position="509"/>
        <end position="523"/>
    </location>
</feature>
<feature type="region of interest" description="Disordered" evidence="1">
    <location>
        <begin position="974"/>
        <end position="995"/>
    </location>
</feature>
<evidence type="ECO:0000313" key="2">
    <source>
        <dbReference type="EMBL" id="PFH37752.1"/>
    </source>
</evidence>
<feature type="compositionally biased region" description="Acidic residues" evidence="1">
    <location>
        <begin position="210"/>
        <end position="219"/>
    </location>
</feature>
<feature type="compositionally biased region" description="Basic residues" evidence="1">
    <location>
        <begin position="52"/>
        <end position="63"/>
    </location>
</feature>
<dbReference type="Proteomes" id="UP000224006">
    <property type="component" value="Chromosome I"/>
</dbReference>
<feature type="compositionally biased region" description="Basic and acidic residues" evidence="1">
    <location>
        <begin position="183"/>
        <end position="198"/>
    </location>
</feature>
<evidence type="ECO:0000313" key="3">
    <source>
        <dbReference type="Proteomes" id="UP000224006"/>
    </source>
</evidence>
<feature type="compositionally biased region" description="Low complexity" evidence="1">
    <location>
        <begin position="113"/>
        <end position="126"/>
    </location>
</feature>
<sequence length="1040" mass="111808">MEEEGATSGRGKDVPSSRSEKAESGHDSEPQGGIQLTEERRGCPDCSERQARARGRSRKRNRRGAAALSPESSASEGEERRRTRKGERRRGEKTRRGHPDAVVISDEEEDEQLQLALALSASMQDSCEGAPNLTADRARDAVDIGDAEGVESTGVAGTERRCKGADITDAERSASASCSGEPCRGDVLGKLHDPRLPAESDGSAAHIEGEADEVDEEPGWDWRRRRGEEEARRRRESRAEKGKKENICSRGEALSDDGRCVQTARGERRRDKESRETPLKSRQSSSKIAAESGDRQTDRLSNGSEGALLMKTDFSNDLKMLEQEVEDDENEDLQLALALSMSEQHDAYNECREQFHTASSSDKNAEATSCALLQSASSSASSGAPRNAHGSAGRDVSHRTEFFHSSSSSSAAAPARRFSPKGEPAEASLSAGSSPKNTEVCAFGGLSHRGATKGNDEAHSSAVVSSAGSASALANQKKISGESDDGGFSAGEARLQRVRGEEAEIGDEQEGRADRTRGLRSPEETVTETAESKQRQERLMGEASTEGGDLLRKCSTNNVGIRGKPVTEGKGDETNVQAQRGGIPPRALQLSACDDGVMFISSPSPSDAADSDFEPESGRRKRKRRAKKRNGEDGVGGKENQASSEEVSDSPCSSLEQESFSSSPASSDLEPERRATKGRRRKRGGRTASRPSAKSSGSRRTQTGNCVKKGEARDGRESAMTVSAAQPVCRGESGADESTRGSQRDRHETREVVRQKKALLKSQQRAVEREAASTAVRLWKREKLQDACVYIWQVLTRAVASPASSSSFGENGDERGGRATGGRGRVRDRPGGGKLAELLQQAQREEQAKLQPSRPPSSAAVGTSVSEGAQEMEGSSAGNGNRCAAPLPSSTVSERSHRHLADDEAARRAVDGRQASQRASPQSSKGGDSCAAYAKPFVTVSDIAEVARAISLALSDDEIQHMISLAAREGSPVLSTEESHINDARGRGRKRDDDAERAHARKMKTLALYTGSKAFLAYDEFERFFHRSLGLKVEKNGKVW</sequence>
<feature type="compositionally biased region" description="Basic and acidic residues" evidence="1">
    <location>
        <begin position="220"/>
        <end position="247"/>
    </location>
</feature>
<proteinExistence type="predicted"/>
<dbReference type="OrthoDB" id="333995at2759"/>
<feature type="compositionally biased region" description="Basic residues" evidence="1">
    <location>
        <begin position="676"/>
        <end position="685"/>
    </location>
</feature>
<gene>
    <name evidence="2" type="ORF">BESB_000940</name>
</gene>
<evidence type="ECO:0000256" key="1">
    <source>
        <dbReference type="SAM" id="MobiDB-lite"/>
    </source>
</evidence>
<feature type="region of interest" description="Disordered" evidence="1">
    <location>
        <begin position="350"/>
        <end position="369"/>
    </location>
</feature>
<feature type="compositionally biased region" description="Basic residues" evidence="1">
    <location>
        <begin position="619"/>
        <end position="628"/>
    </location>
</feature>
<organism evidence="2 3">
    <name type="scientific">Besnoitia besnoiti</name>
    <name type="common">Apicomplexan protozoan</name>
    <dbReference type="NCBI Taxonomy" id="94643"/>
    <lineage>
        <taxon>Eukaryota</taxon>
        <taxon>Sar</taxon>
        <taxon>Alveolata</taxon>
        <taxon>Apicomplexa</taxon>
        <taxon>Conoidasida</taxon>
        <taxon>Coccidia</taxon>
        <taxon>Eucoccidiorida</taxon>
        <taxon>Eimeriorina</taxon>
        <taxon>Sarcocystidae</taxon>
        <taxon>Besnoitia</taxon>
    </lineage>
</organism>
<feature type="compositionally biased region" description="Basic and acidic residues" evidence="1">
    <location>
        <begin position="37"/>
        <end position="51"/>
    </location>
</feature>
<dbReference type="STRING" id="94643.A0A2A9MPK8"/>
<dbReference type="EMBL" id="NWUJ01000001">
    <property type="protein sequence ID" value="PFH37752.1"/>
    <property type="molecule type" value="Genomic_DNA"/>
</dbReference>
<comment type="caution">
    <text evidence="2">The sequence shown here is derived from an EMBL/GenBank/DDBJ whole genome shotgun (WGS) entry which is preliminary data.</text>
</comment>
<feature type="compositionally biased region" description="Basic and acidic residues" evidence="1">
    <location>
        <begin position="737"/>
        <end position="754"/>
    </location>
</feature>
<feature type="compositionally biased region" description="Basic and acidic residues" evidence="1">
    <location>
        <begin position="158"/>
        <end position="172"/>
    </location>
</feature>
<feature type="compositionally biased region" description="Low complexity" evidence="1">
    <location>
        <begin position="460"/>
        <end position="474"/>
    </location>
</feature>
<feature type="compositionally biased region" description="Low complexity" evidence="1">
    <location>
        <begin position="374"/>
        <end position="384"/>
    </location>
</feature>
<feature type="compositionally biased region" description="Low complexity" evidence="1">
    <location>
        <begin position="405"/>
        <end position="417"/>
    </location>
</feature>
<dbReference type="VEuPathDB" id="ToxoDB:BESB_000940"/>
<dbReference type="KEGG" id="bbes:BESB_000940"/>
<accession>A0A2A9MPK8</accession>
<feature type="compositionally biased region" description="Basic residues" evidence="1">
    <location>
        <begin position="82"/>
        <end position="96"/>
    </location>
</feature>